<dbReference type="PhylomeDB" id="T1J521"/>
<evidence type="ECO:0000256" key="8">
    <source>
        <dbReference type="ARBA" id="ARBA00023211"/>
    </source>
</evidence>
<feature type="compositionally biased region" description="Polar residues" evidence="14">
    <location>
        <begin position="378"/>
        <end position="388"/>
    </location>
</feature>
<keyword evidence="16" id="KW-1185">Reference proteome</keyword>
<dbReference type="InterPro" id="IPR002495">
    <property type="entry name" value="Glyco_trans_8"/>
</dbReference>
<proteinExistence type="inferred from homology"/>
<keyword evidence="3" id="KW-0963">Cytoplasm</keyword>
<dbReference type="GO" id="GO:0005978">
    <property type="term" value="P:glycogen biosynthetic process"/>
    <property type="evidence" value="ECO:0007669"/>
    <property type="project" value="UniProtKB-KW"/>
</dbReference>
<comment type="function">
    <text evidence="13">Self-glucosylating initiator of glycogen synthesis. It catalyzes the formation of a short alpha (1,4)-glucosyl chain covalently attached via a glucose 1-O-tyrosyl linkage to internal tyrosine residues and these chains act as primers for the elongation reaction catalyzed by glycogen synthase.</text>
</comment>
<dbReference type="InterPro" id="IPR050587">
    <property type="entry name" value="GNT1/Glycosyltrans_8"/>
</dbReference>
<dbReference type="EC" id="2.4.1.186" evidence="10"/>
<evidence type="ECO:0000256" key="6">
    <source>
        <dbReference type="ARBA" id="ARBA00023056"/>
    </source>
</evidence>
<dbReference type="Pfam" id="PF01501">
    <property type="entry name" value="Glyco_transf_8"/>
    <property type="match status" value="1"/>
</dbReference>
<evidence type="ECO:0000256" key="4">
    <source>
        <dbReference type="ARBA" id="ARBA00022679"/>
    </source>
</evidence>
<dbReference type="CDD" id="cd02537">
    <property type="entry name" value="GT8_Glycogenin"/>
    <property type="match status" value="1"/>
</dbReference>
<accession>T1J521</accession>
<evidence type="ECO:0000313" key="15">
    <source>
        <dbReference type="EnsemblMetazoa" id="SMAR008718-PA"/>
    </source>
</evidence>
<keyword evidence="8" id="KW-0464">Manganese</keyword>
<feature type="compositionally biased region" description="Polar residues" evidence="14">
    <location>
        <begin position="395"/>
        <end position="405"/>
    </location>
</feature>
<feature type="compositionally biased region" description="Basic and acidic residues" evidence="14">
    <location>
        <begin position="490"/>
        <end position="503"/>
    </location>
</feature>
<dbReference type="PANTHER" id="PTHR11183">
    <property type="entry name" value="GLYCOGENIN SUBFAMILY MEMBER"/>
    <property type="match status" value="1"/>
</dbReference>
<evidence type="ECO:0000256" key="2">
    <source>
        <dbReference type="ARBA" id="ARBA00004496"/>
    </source>
</evidence>
<dbReference type="STRING" id="126957.T1J521"/>
<dbReference type="AlphaFoldDB" id="T1J521"/>
<keyword evidence="6" id="KW-0320">Glycogen biosynthesis</keyword>
<comment type="similarity">
    <text evidence="9">Belongs to the glycosyltransferase 8 family. Glycogenin subfamily.</text>
</comment>
<evidence type="ECO:0000256" key="11">
    <source>
        <dbReference type="ARBA" id="ARBA00050886"/>
    </source>
</evidence>
<comment type="catalytic activity">
    <reaction evidence="12">
        <text>L-tyrosyl-[glycogenin] + UDP-alpha-D-glucose = alpha-D-glucosyl-L-tyrosyl-[glycogenin] + UDP + H(+)</text>
        <dbReference type="Rhea" id="RHEA:23360"/>
        <dbReference type="Rhea" id="RHEA-COMP:14604"/>
        <dbReference type="Rhea" id="RHEA-COMP:14605"/>
        <dbReference type="ChEBI" id="CHEBI:15378"/>
        <dbReference type="ChEBI" id="CHEBI:46858"/>
        <dbReference type="ChEBI" id="CHEBI:58223"/>
        <dbReference type="ChEBI" id="CHEBI:58885"/>
        <dbReference type="ChEBI" id="CHEBI:140573"/>
        <dbReference type="EC" id="2.4.1.186"/>
    </reaction>
</comment>
<evidence type="ECO:0000256" key="5">
    <source>
        <dbReference type="ARBA" id="ARBA00022723"/>
    </source>
</evidence>
<dbReference type="EnsemblMetazoa" id="SMAR008718-RA">
    <property type="protein sequence ID" value="SMAR008718-PA"/>
    <property type="gene ID" value="SMAR008718"/>
</dbReference>
<reference evidence="16" key="1">
    <citation type="submission" date="2011-05" db="EMBL/GenBank/DDBJ databases">
        <authorList>
            <person name="Richards S.R."/>
            <person name="Qu J."/>
            <person name="Jiang H."/>
            <person name="Jhangiani S.N."/>
            <person name="Agravi P."/>
            <person name="Goodspeed R."/>
            <person name="Gross S."/>
            <person name="Mandapat C."/>
            <person name="Jackson L."/>
            <person name="Mathew T."/>
            <person name="Pu L."/>
            <person name="Thornton R."/>
            <person name="Saada N."/>
            <person name="Wilczek-Boney K.B."/>
            <person name="Lee S."/>
            <person name="Kovar C."/>
            <person name="Wu Y."/>
            <person name="Scherer S.E."/>
            <person name="Worley K.C."/>
            <person name="Muzny D.M."/>
            <person name="Gibbs R."/>
        </authorList>
    </citation>
    <scope>NUCLEOTIDE SEQUENCE</scope>
    <source>
        <strain evidence="16">Brora</strain>
    </source>
</reference>
<dbReference type="InterPro" id="IPR029044">
    <property type="entry name" value="Nucleotide-diphossugar_trans"/>
</dbReference>
<dbReference type="GO" id="GO:0005737">
    <property type="term" value="C:cytoplasm"/>
    <property type="evidence" value="ECO:0007669"/>
    <property type="project" value="UniProtKB-SubCell"/>
</dbReference>
<comment type="subcellular location">
    <subcellularLocation>
        <location evidence="2">Cytoplasm</location>
    </subcellularLocation>
</comment>
<feature type="compositionally biased region" description="Basic and acidic residues" evidence="14">
    <location>
        <begin position="423"/>
        <end position="443"/>
    </location>
</feature>
<feature type="region of interest" description="Disordered" evidence="14">
    <location>
        <begin position="353"/>
        <end position="443"/>
    </location>
</feature>
<evidence type="ECO:0000313" key="16">
    <source>
        <dbReference type="Proteomes" id="UP000014500"/>
    </source>
</evidence>
<evidence type="ECO:0000256" key="14">
    <source>
        <dbReference type="SAM" id="MobiDB-lite"/>
    </source>
</evidence>
<dbReference type="Gene3D" id="3.90.550.10">
    <property type="entry name" value="Spore Coat Polysaccharide Biosynthesis Protein SpsA, Chain A"/>
    <property type="match status" value="1"/>
</dbReference>
<protein>
    <recommendedName>
        <fullName evidence="10">glycogenin glucosyltransferase</fullName>
        <ecNumber evidence="10">2.4.1.186</ecNumber>
    </recommendedName>
</protein>
<keyword evidence="4" id="KW-0808">Transferase</keyword>
<evidence type="ECO:0000256" key="13">
    <source>
        <dbReference type="ARBA" id="ARBA00057883"/>
    </source>
</evidence>
<dbReference type="OMA" id="CKERAAN"/>
<sequence>MTRTQKAFVTLAFREIDGLGCLILGHSLRQNTENTLVALTTNELSLEIRDLLSNVYDEVIEVPLLNGSDSRIKRPGLSSSLTKIECWNLTKYSKCVFLDCDTMVLQNCDELFDMEELSAVPDIGWPDCFNTGVFVYSPSNSTYQELISLAADKGSFDGGEHGLLNSYFGKDWLANLNKRLSVAYNVVVGYIYTYSPAFKKFGGSTKIAHFIGHPKPWMAPCNFTNENLTAQNVDCNQNPFLQSWLNIFRDKIYGQLPEVCKERAANGHIDTAWNFLKESKNPDHCHKKNEVPPEVFHVSVPDVFTPQYRQPFHELQPMQYSDQIKADFRSDTTSPIRSTTQAQRQAAFIMTSPLPEPFIPPQRNSAGEFTYWPRKSPTPESSTSQASSGRDELGATSSLAETTPSVRPKKTASDVKSRKRSDMKRTETLFQEDSKPPGRMKDWEEGRADYMGRDKFENIQKKLDVLFQERSFEDESEYVEIRKLDDRVQSTKRSTTEPKKLDSPTDIPGYQINDFSGMHDWESGRIDYTGRHSCDNIIARLDFLFSQGPDVVPRK</sequence>
<keyword evidence="5" id="KW-0479">Metal-binding</keyword>
<feature type="region of interest" description="Disordered" evidence="14">
    <location>
        <begin position="490"/>
        <end position="509"/>
    </location>
</feature>
<dbReference type="HOGENOM" id="CLU_017171_3_1_1"/>
<reference evidence="15" key="2">
    <citation type="submission" date="2015-02" db="UniProtKB">
        <authorList>
            <consortium name="EnsemblMetazoa"/>
        </authorList>
    </citation>
    <scope>IDENTIFICATION</scope>
</reference>
<evidence type="ECO:0000256" key="3">
    <source>
        <dbReference type="ARBA" id="ARBA00022490"/>
    </source>
</evidence>
<dbReference type="eggNOG" id="KOG1950">
    <property type="taxonomic scope" value="Eukaryota"/>
</dbReference>
<dbReference type="GO" id="GO:0046872">
    <property type="term" value="F:metal ion binding"/>
    <property type="evidence" value="ECO:0007669"/>
    <property type="project" value="UniProtKB-KW"/>
</dbReference>
<dbReference type="FunFam" id="3.90.550.10:FF:000092">
    <property type="entry name" value="Glycogenin 2"/>
    <property type="match status" value="1"/>
</dbReference>
<dbReference type="GO" id="GO:0008466">
    <property type="term" value="F:glycogenin glucosyltransferase activity"/>
    <property type="evidence" value="ECO:0007669"/>
    <property type="project" value="UniProtKB-EC"/>
</dbReference>
<evidence type="ECO:0000256" key="9">
    <source>
        <dbReference type="ARBA" id="ARBA00038162"/>
    </source>
</evidence>
<dbReference type="Proteomes" id="UP000014500">
    <property type="component" value="Unassembled WGS sequence"/>
</dbReference>
<keyword evidence="7" id="KW-0325">Glycoprotein</keyword>
<name>T1J521_STRMM</name>
<dbReference type="EMBL" id="JH431850">
    <property type="status" value="NOT_ANNOTATED_CDS"/>
    <property type="molecule type" value="Genomic_DNA"/>
</dbReference>
<evidence type="ECO:0000256" key="7">
    <source>
        <dbReference type="ARBA" id="ARBA00023180"/>
    </source>
</evidence>
<organism evidence="15 16">
    <name type="scientific">Strigamia maritima</name>
    <name type="common">European centipede</name>
    <name type="synonym">Geophilus maritimus</name>
    <dbReference type="NCBI Taxonomy" id="126957"/>
    <lineage>
        <taxon>Eukaryota</taxon>
        <taxon>Metazoa</taxon>
        <taxon>Ecdysozoa</taxon>
        <taxon>Arthropoda</taxon>
        <taxon>Myriapoda</taxon>
        <taxon>Chilopoda</taxon>
        <taxon>Pleurostigmophora</taxon>
        <taxon>Geophilomorpha</taxon>
        <taxon>Linotaeniidae</taxon>
        <taxon>Strigamia</taxon>
    </lineage>
</organism>
<evidence type="ECO:0000256" key="12">
    <source>
        <dbReference type="ARBA" id="ARBA00052293"/>
    </source>
</evidence>
<dbReference type="SUPFAM" id="SSF53448">
    <property type="entry name" value="Nucleotide-diphospho-sugar transferases"/>
    <property type="match status" value="1"/>
</dbReference>
<evidence type="ECO:0000256" key="1">
    <source>
        <dbReference type="ARBA" id="ARBA00001936"/>
    </source>
</evidence>
<comment type="catalytic activity">
    <reaction evidence="11">
        <text>[1,4-alpha-D-glucosyl](n)-L-tyrosyl-[glycogenin] + UDP-alpha-D-glucose = [1,4-alpha-D-glucosyl](n+1)-L-tyrosyl-[glycogenin] + UDP + H(+)</text>
        <dbReference type="Rhea" id="RHEA:56560"/>
        <dbReference type="Rhea" id="RHEA-COMP:14606"/>
        <dbReference type="Rhea" id="RHEA-COMP:14607"/>
        <dbReference type="ChEBI" id="CHEBI:15378"/>
        <dbReference type="ChEBI" id="CHEBI:58223"/>
        <dbReference type="ChEBI" id="CHEBI:58885"/>
        <dbReference type="ChEBI" id="CHEBI:140574"/>
        <dbReference type="EC" id="2.4.1.186"/>
    </reaction>
</comment>
<comment type="cofactor">
    <cofactor evidence="1">
        <name>Mn(2+)</name>
        <dbReference type="ChEBI" id="CHEBI:29035"/>
    </cofactor>
</comment>
<evidence type="ECO:0000256" key="10">
    <source>
        <dbReference type="ARBA" id="ARBA00038934"/>
    </source>
</evidence>